<dbReference type="EMBL" id="CP012850">
    <property type="protein sequence ID" value="ALI36399.1"/>
    <property type="molecule type" value="Genomic_DNA"/>
</dbReference>
<evidence type="ECO:0000313" key="2">
    <source>
        <dbReference type="Proteomes" id="UP000058925"/>
    </source>
</evidence>
<dbReference type="Proteomes" id="UP000058925">
    <property type="component" value="Chromosome"/>
</dbReference>
<evidence type="ECO:0000313" key="1">
    <source>
        <dbReference type="EMBL" id="ALI36399.1"/>
    </source>
</evidence>
<accession>A0A654M1M9</accession>
<dbReference type="KEGG" id="taa:NMY3_02199"/>
<dbReference type="RefSeq" id="WP_196815667.1">
    <property type="nucleotide sequence ID" value="NZ_CP012850.1"/>
</dbReference>
<keyword evidence="2" id="KW-1185">Reference proteome</keyword>
<name>A0A654M1M9_9ARCH</name>
<reference evidence="2" key="1">
    <citation type="submission" date="2015-10" db="EMBL/GenBank/DDBJ databases">
        <title>Niche specialization of a soil ammonia-oxidizing archaeon, Candidatus Nitrosocosmicus oleophilus.</title>
        <authorList>
            <person name="Jung M.-Y."/>
            <person name="Rhee S.-K."/>
        </authorList>
    </citation>
    <scope>NUCLEOTIDE SEQUENCE [LARGE SCALE GENOMIC DNA]</scope>
    <source>
        <strain evidence="2">MY3</strain>
    </source>
</reference>
<proteinExistence type="predicted"/>
<dbReference type="OrthoDB" id="8973at2157"/>
<protein>
    <submittedName>
        <fullName evidence="1">Uncharacterized protein</fullName>
    </submittedName>
</protein>
<dbReference type="AlphaFoldDB" id="A0A654M1M9"/>
<organism evidence="1 2">
    <name type="scientific">Candidatus Nitrosocosmicus oleophilus</name>
    <dbReference type="NCBI Taxonomy" id="1353260"/>
    <lineage>
        <taxon>Archaea</taxon>
        <taxon>Nitrososphaerota</taxon>
        <taxon>Nitrososphaeria</taxon>
        <taxon>Nitrososphaerales</taxon>
        <taxon>Nitrososphaeraceae</taxon>
        <taxon>Candidatus Nitrosocosmicus</taxon>
    </lineage>
</organism>
<gene>
    <name evidence="1" type="ORF">NMY3_02199</name>
</gene>
<sequence length="96" mass="11012">MIPEHCSFVSDGLACRLPPEFIIEVEDKTDHNGKFMIGVTCSDHRALLEDRFHLLQKKNVIPSGKISLTNIRIIHTDCVKGNREDEEEVRIKRLDV</sequence>
<dbReference type="GeneID" id="60422149"/>